<evidence type="ECO:0000256" key="8">
    <source>
        <dbReference type="ARBA" id="ARBA00038436"/>
    </source>
</evidence>
<keyword evidence="3" id="KW-1003">Cell membrane</keyword>
<gene>
    <name evidence="11" type="ORF">TW81_11215</name>
</gene>
<evidence type="ECO:0000256" key="9">
    <source>
        <dbReference type="RuleBase" id="RU369079"/>
    </source>
</evidence>
<evidence type="ECO:0000256" key="4">
    <source>
        <dbReference type="ARBA" id="ARBA00022519"/>
    </source>
</evidence>
<evidence type="ECO:0000256" key="5">
    <source>
        <dbReference type="ARBA" id="ARBA00022692"/>
    </source>
</evidence>
<evidence type="ECO:0000256" key="6">
    <source>
        <dbReference type="ARBA" id="ARBA00022989"/>
    </source>
</evidence>
<evidence type="ECO:0000256" key="3">
    <source>
        <dbReference type="ARBA" id="ARBA00022475"/>
    </source>
</evidence>
<comment type="subunit">
    <text evidence="9">The complex comprises the extracytoplasmic solute receptor protein and the two transmembrane proteins.</text>
</comment>
<name>A0A0F4NIP3_9VIBR</name>
<feature type="transmembrane region" description="Helical" evidence="9">
    <location>
        <begin position="20"/>
        <end position="43"/>
    </location>
</feature>
<keyword evidence="2 9" id="KW-0813">Transport</keyword>
<dbReference type="PANTHER" id="PTHR35011">
    <property type="entry name" value="2,3-DIKETO-L-GULONATE TRAP TRANSPORTER SMALL PERMEASE PROTEIN YIAM"/>
    <property type="match status" value="1"/>
</dbReference>
<feature type="domain" description="Tripartite ATP-independent periplasmic transporters DctQ component" evidence="10">
    <location>
        <begin position="29"/>
        <end position="158"/>
    </location>
</feature>
<comment type="caution">
    <text evidence="11">The sequence shown here is derived from an EMBL/GenBank/DDBJ whole genome shotgun (WGS) entry which is preliminary data.</text>
</comment>
<feature type="transmembrane region" description="Helical" evidence="9">
    <location>
        <begin position="136"/>
        <end position="160"/>
    </location>
</feature>
<sequence>MMLTKSWEFNAQLLDKLLKLCACVILFSMMTLTCIDVVGRYLFEHPVTGSVELTEILLGALIFSTMPLVTWRKEHISVDLTDSVIPQKVKNIRDVGFDLVVAISLFVIGFKVWELAGRAEMYGEMTEYLEIPTHYFIYFLAASCWLTAITSVVLAVTRIFNKEYSNQRD</sequence>
<dbReference type="PANTHER" id="PTHR35011:SF2">
    <property type="entry name" value="2,3-DIKETO-L-GULONATE TRAP TRANSPORTER SMALL PERMEASE PROTEIN YIAM"/>
    <property type="match status" value="1"/>
</dbReference>
<dbReference type="GO" id="GO:0022857">
    <property type="term" value="F:transmembrane transporter activity"/>
    <property type="evidence" value="ECO:0007669"/>
    <property type="project" value="UniProtKB-UniRule"/>
</dbReference>
<dbReference type="Pfam" id="PF04290">
    <property type="entry name" value="DctQ"/>
    <property type="match status" value="1"/>
</dbReference>
<protein>
    <recommendedName>
        <fullName evidence="9">TRAP transporter small permease protein</fullName>
    </recommendedName>
</protein>
<dbReference type="GO" id="GO:0005886">
    <property type="term" value="C:plasma membrane"/>
    <property type="evidence" value="ECO:0007669"/>
    <property type="project" value="UniProtKB-SubCell"/>
</dbReference>
<keyword evidence="12" id="KW-1185">Reference proteome</keyword>
<dbReference type="InterPro" id="IPR007387">
    <property type="entry name" value="TRAP_DctQ"/>
</dbReference>
<comment type="function">
    <text evidence="9">Part of the tripartite ATP-independent periplasmic (TRAP) transport system.</text>
</comment>
<evidence type="ECO:0000313" key="12">
    <source>
        <dbReference type="Proteomes" id="UP000033673"/>
    </source>
</evidence>
<dbReference type="EMBL" id="JXXV01000018">
    <property type="protein sequence ID" value="KJY82995.1"/>
    <property type="molecule type" value="Genomic_DNA"/>
</dbReference>
<dbReference type="GO" id="GO:0015740">
    <property type="term" value="P:C4-dicarboxylate transport"/>
    <property type="evidence" value="ECO:0007669"/>
    <property type="project" value="TreeGrafter"/>
</dbReference>
<evidence type="ECO:0000256" key="1">
    <source>
        <dbReference type="ARBA" id="ARBA00004429"/>
    </source>
</evidence>
<accession>A0A0F4NIP3</accession>
<keyword evidence="7 9" id="KW-0472">Membrane</keyword>
<evidence type="ECO:0000256" key="7">
    <source>
        <dbReference type="ARBA" id="ARBA00023136"/>
    </source>
</evidence>
<keyword evidence="4 9" id="KW-0997">Cell inner membrane</keyword>
<proteinExistence type="inferred from homology"/>
<dbReference type="InterPro" id="IPR055348">
    <property type="entry name" value="DctQ"/>
</dbReference>
<evidence type="ECO:0000256" key="2">
    <source>
        <dbReference type="ARBA" id="ARBA00022448"/>
    </source>
</evidence>
<dbReference type="STRING" id="579748.TW81_11215"/>
<dbReference type="AlphaFoldDB" id="A0A0F4NIP3"/>
<keyword evidence="6 9" id="KW-1133">Transmembrane helix</keyword>
<comment type="similarity">
    <text evidence="8 9">Belongs to the TRAP transporter small permease family.</text>
</comment>
<evidence type="ECO:0000313" key="11">
    <source>
        <dbReference type="EMBL" id="KJY82995.1"/>
    </source>
</evidence>
<evidence type="ECO:0000259" key="10">
    <source>
        <dbReference type="Pfam" id="PF04290"/>
    </source>
</evidence>
<comment type="subcellular location">
    <subcellularLocation>
        <location evidence="1 9">Cell inner membrane</location>
        <topology evidence="1 9">Multi-pass membrane protein</topology>
    </subcellularLocation>
</comment>
<dbReference type="Proteomes" id="UP000033673">
    <property type="component" value="Unassembled WGS sequence"/>
</dbReference>
<feature type="transmembrane region" description="Helical" evidence="9">
    <location>
        <begin position="49"/>
        <end position="69"/>
    </location>
</feature>
<dbReference type="PATRIC" id="fig|579748.3.peg.2312"/>
<reference evidence="11 12" key="1">
    <citation type="journal article" date="2015" name="BMC Genomics">
        <title>Genome mining reveals unlocked bioactive potential of marine Gram-negative bacteria.</title>
        <authorList>
            <person name="Machado H."/>
            <person name="Sonnenschein E.C."/>
            <person name="Melchiorsen J."/>
            <person name="Gram L."/>
        </authorList>
    </citation>
    <scope>NUCLEOTIDE SEQUENCE [LARGE SCALE GENOMIC DNA]</scope>
    <source>
        <strain evidence="11 12">S2757</strain>
    </source>
</reference>
<organism evidence="11 12">
    <name type="scientific">Vibrio galatheae</name>
    <dbReference type="NCBI Taxonomy" id="579748"/>
    <lineage>
        <taxon>Bacteria</taxon>
        <taxon>Pseudomonadati</taxon>
        <taxon>Pseudomonadota</taxon>
        <taxon>Gammaproteobacteria</taxon>
        <taxon>Vibrionales</taxon>
        <taxon>Vibrionaceae</taxon>
        <taxon>Vibrio</taxon>
    </lineage>
</organism>
<keyword evidence="5 9" id="KW-0812">Transmembrane</keyword>
<feature type="transmembrane region" description="Helical" evidence="9">
    <location>
        <begin position="95"/>
        <end position="116"/>
    </location>
</feature>